<feature type="transmembrane region" description="Helical" evidence="11">
    <location>
        <begin position="479"/>
        <end position="502"/>
    </location>
</feature>
<dbReference type="SUPFAM" id="SSF81321">
    <property type="entry name" value="Family A G protein-coupled receptor-like"/>
    <property type="match status" value="1"/>
</dbReference>
<feature type="transmembrane region" description="Helical" evidence="11">
    <location>
        <begin position="228"/>
        <end position="248"/>
    </location>
</feature>
<reference evidence="14" key="1">
    <citation type="submission" date="2025-08" db="UniProtKB">
        <authorList>
            <consortium name="RefSeq"/>
        </authorList>
    </citation>
    <scope>IDENTIFICATION</scope>
    <source>
        <strain evidence="14">Aabys</strain>
        <tissue evidence="14">Whole body</tissue>
    </source>
</reference>
<keyword evidence="3 9" id="KW-0812">Transmembrane</keyword>
<evidence type="ECO:0000256" key="9">
    <source>
        <dbReference type="RuleBase" id="RU000688"/>
    </source>
</evidence>
<comment type="similarity">
    <text evidence="2 9">Belongs to the G-protein coupled receptor 1 family.</text>
</comment>
<feature type="transmembrane region" description="Helical" evidence="11">
    <location>
        <begin position="387"/>
        <end position="405"/>
    </location>
</feature>
<keyword evidence="5 9" id="KW-0297">G-protein coupled receptor</keyword>
<feature type="transmembrane region" description="Helical" evidence="11">
    <location>
        <begin position="147"/>
        <end position="165"/>
    </location>
</feature>
<evidence type="ECO:0000256" key="11">
    <source>
        <dbReference type="SAM" id="Phobius"/>
    </source>
</evidence>
<evidence type="ECO:0000313" key="13">
    <source>
        <dbReference type="Proteomes" id="UP001652621"/>
    </source>
</evidence>
<feature type="transmembrane region" description="Helical" evidence="11">
    <location>
        <begin position="109"/>
        <end position="135"/>
    </location>
</feature>
<evidence type="ECO:0000256" key="4">
    <source>
        <dbReference type="ARBA" id="ARBA00022989"/>
    </source>
</evidence>
<evidence type="ECO:0000256" key="10">
    <source>
        <dbReference type="SAM" id="MobiDB-lite"/>
    </source>
</evidence>
<evidence type="ECO:0000313" key="14">
    <source>
        <dbReference type="RefSeq" id="XP_058978902.1"/>
    </source>
</evidence>
<dbReference type="PANTHER" id="PTHR24243">
    <property type="entry name" value="G-PROTEIN COUPLED RECEPTOR"/>
    <property type="match status" value="1"/>
</dbReference>
<evidence type="ECO:0000256" key="6">
    <source>
        <dbReference type="ARBA" id="ARBA00023136"/>
    </source>
</evidence>
<dbReference type="PANTHER" id="PTHR24243:SF208">
    <property type="entry name" value="PYROKININ-1 RECEPTOR"/>
    <property type="match status" value="1"/>
</dbReference>
<proteinExistence type="inferred from homology"/>
<feature type="transmembrane region" description="Helical" evidence="11">
    <location>
        <begin position="185"/>
        <end position="207"/>
    </location>
</feature>
<dbReference type="InterPro" id="IPR017452">
    <property type="entry name" value="GPCR_Rhodpsn_7TM"/>
</dbReference>
<name>A0ABM3UZE1_MUSDO</name>
<dbReference type="RefSeq" id="XP_058978902.1">
    <property type="nucleotide sequence ID" value="XM_059122919.1"/>
</dbReference>
<feature type="region of interest" description="Disordered" evidence="10">
    <location>
        <begin position="522"/>
        <end position="555"/>
    </location>
</feature>
<dbReference type="PRINTS" id="PR00237">
    <property type="entry name" value="GPCRRHODOPSN"/>
</dbReference>
<dbReference type="PROSITE" id="PS00237">
    <property type="entry name" value="G_PROTEIN_RECEP_F1_1"/>
    <property type="match status" value="1"/>
</dbReference>
<evidence type="ECO:0000259" key="12">
    <source>
        <dbReference type="PROSITE" id="PS50262"/>
    </source>
</evidence>
<keyword evidence="7 9" id="KW-0675">Receptor</keyword>
<dbReference type="Pfam" id="PF00001">
    <property type="entry name" value="7tm_1"/>
    <property type="match status" value="1"/>
</dbReference>
<evidence type="ECO:0000256" key="7">
    <source>
        <dbReference type="ARBA" id="ARBA00023170"/>
    </source>
</evidence>
<keyword evidence="6 11" id="KW-0472">Membrane</keyword>
<evidence type="ECO:0000256" key="3">
    <source>
        <dbReference type="ARBA" id="ARBA00022692"/>
    </source>
</evidence>
<feature type="transmembrane region" description="Helical" evidence="11">
    <location>
        <begin position="277"/>
        <end position="299"/>
    </location>
</feature>
<keyword evidence="4 11" id="KW-1133">Transmembrane helix</keyword>
<dbReference type="InterPro" id="IPR000276">
    <property type="entry name" value="GPCR_Rhodpsn"/>
</dbReference>
<keyword evidence="8 9" id="KW-0807">Transducer</keyword>
<gene>
    <name evidence="14" type="primary">LOC101901130</name>
</gene>
<evidence type="ECO:0000256" key="8">
    <source>
        <dbReference type="ARBA" id="ARBA00023224"/>
    </source>
</evidence>
<feature type="domain" description="G-protein coupled receptors family 1 profile" evidence="12">
    <location>
        <begin position="127"/>
        <end position="503"/>
    </location>
</feature>
<evidence type="ECO:0000256" key="2">
    <source>
        <dbReference type="ARBA" id="ARBA00010663"/>
    </source>
</evidence>
<evidence type="ECO:0000256" key="1">
    <source>
        <dbReference type="ARBA" id="ARBA00004141"/>
    </source>
</evidence>
<dbReference type="PROSITE" id="PS50262">
    <property type="entry name" value="G_PROTEIN_RECEP_F1_2"/>
    <property type="match status" value="1"/>
</dbReference>
<comment type="subcellular location">
    <subcellularLocation>
        <location evidence="1">Membrane</location>
        <topology evidence="1">Multi-pass membrane protein</topology>
    </subcellularLocation>
</comment>
<dbReference type="Proteomes" id="UP001652621">
    <property type="component" value="Unplaced"/>
</dbReference>
<organism evidence="13 14">
    <name type="scientific">Musca domestica</name>
    <name type="common">House fly</name>
    <dbReference type="NCBI Taxonomy" id="7370"/>
    <lineage>
        <taxon>Eukaryota</taxon>
        <taxon>Metazoa</taxon>
        <taxon>Ecdysozoa</taxon>
        <taxon>Arthropoda</taxon>
        <taxon>Hexapoda</taxon>
        <taxon>Insecta</taxon>
        <taxon>Pterygota</taxon>
        <taxon>Neoptera</taxon>
        <taxon>Endopterygota</taxon>
        <taxon>Diptera</taxon>
        <taxon>Brachycera</taxon>
        <taxon>Muscomorpha</taxon>
        <taxon>Muscoidea</taxon>
        <taxon>Muscidae</taxon>
        <taxon>Musca</taxon>
    </lineage>
</organism>
<accession>A0ABM3UZE1</accession>
<protein>
    <submittedName>
        <fullName evidence="14">Pyrokinin-1 receptor isoform X1</fullName>
    </submittedName>
</protein>
<dbReference type="CDD" id="cd15134">
    <property type="entry name" value="7tmA_capaR"/>
    <property type="match status" value="1"/>
</dbReference>
<dbReference type="GeneID" id="101901130"/>
<sequence length="579" mass="64543">MPLLPIWRETSNLSRLTAVEHSHKQRYKIKKSLPKNKMMDPLSETTNDDNGITTTSATVLYGIMNTTAMLTPNQTSDPDLFDDIFYQQHTSMEYDLIAEFGPKRDPLQVVIPLTIIYGLIFVTGVIGNISTCIVIKKNRSMHTATNYYLFSLAISDFLLLISGVPQEIYLTWSKYPYVFGEYFCVGRGILAETSANATVLTITAFTVERYVAICHPFLSQAISKLSRAIRIIVLIWILSILTAIPQALQFGIISIGGIEKCVVVRIILQHSFQLSTYIFFFAPMSIIFVLYLLIGLHLYRSNVIGGGALGNNGSMEGEGNFRNKDTMMKRFRRDLSHDLSDPSTTPRGRGRFGMKSVQSDTILYRYSGGAQVSAVRGRMNQFGTKRVLKMLVAVVICFFLCWAPFHAQRLIAVYGPGVIADGGGSSAHGSDIKGDINDADVELLNGISTIGDADDVRDSLRSSSNTNNNSNNNKDHHEVIYTVMTYISGVLYYLSTCINPLLYNLMSNKFRQAFKSILFGKKSTTQRRSQNSHRSIGRKTTLTSSSGPRDSIESELQSKVSLMQTVMNDRKMNNDGMIP</sequence>
<keyword evidence="13" id="KW-1185">Reference proteome</keyword>
<evidence type="ECO:0000256" key="5">
    <source>
        <dbReference type="ARBA" id="ARBA00023040"/>
    </source>
</evidence>
<dbReference type="Gene3D" id="1.20.1070.10">
    <property type="entry name" value="Rhodopsin 7-helix transmembrane proteins"/>
    <property type="match status" value="1"/>
</dbReference>